<evidence type="ECO:0000256" key="4">
    <source>
        <dbReference type="ARBA" id="ARBA00022836"/>
    </source>
</evidence>
<dbReference type="PANTHER" id="PTHR34939:SF1">
    <property type="entry name" value="PHOTOSYSTEM I REACTION CENTER SUBUNIT III, CHLOROPLASTIC"/>
    <property type="match status" value="1"/>
</dbReference>
<feature type="signal peptide" evidence="7">
    <location>
        <begin position="1"/>
        <end position="23"/>
    </location>
</feature>
<keyword evidence="3 6" id="KW-0602">Photosynthesis</keyword>
<keyword evidence="6 7" id="KW-0732">Signal</keyword>
<keyword evidence="6" id="KW-0793">Thylakoid</keyword>
<evidence type="ECO:0000313" key="8">
    <source>
        <dbReference type="EMBL" id="HGG02862.1"/>
    </source>
</evidence>
<name>A0A7C3ZMT6_9CYAN</name>
<sequence length="159" mass="17006">MKRLLPIILAVCLWFSFAPAAKADYANLTPCGNNPAFIQRAKSAKTPQAKARFESYSGLLCGEEGLPHLITDGNLAHASEFVIPGILFLYIAGWIGWAGRSYLQAIKKGGNPEEKEIVIDLPLALTCSLGAAIWPLAAFGEAASGAMFAKDNEITVSPR</sequence>
<dbReference type="EMBL" id="DSPX01000201">
    <property type="protein sequence ID" value="HGG02862.1"/>
    <property type="molecule type" value="Genomic_DNA"/>
</dbReference>
<keyword evidence="6" id="KW-0472">Membrane</keyword>
<comment type="function">
    <text evidence="6">Participates in efficiency of electron transfer from plastocyanin to P700 (or cytochrome c553 in algae and cyanobacteria). This plastocyanin-docking protein contributes to the specific association of plastocyanin to PSI.</text>
</comment>
<comment type="subcellular location">
    <subcellularLocation>
        <location evidence="6">Cellular thylakoid membrane</location>
    </subcellularLocation>
</comment>
<dbReference type="GO" id="GO:0009538">
    <property type="term" value="C:photosystem I reaction center"/>
    <property type="evidence" value="ECO:0007669"/>
    <property type="project" value="UniProtKB-UniRule"/>
</dbReference>
<organism evidence="8">
    <name type="scientific">Planktothricoides sp. SpSt-374</name>
    <dbReference type="NCBI Taxonomy" id="2282167"/>
    <lineage>
        <taxon>Bacteria</taxon>
        <taxon>Bacillati</taxon>
        <taxon>Cyanobacteriota</taxon>
        <taxon>Cyanophyceae</taxon>
        <taxon>Oscillatoriophycideae</taxon>
        <taxon>Oscillatoriales</taxon>
        <taxon>Oscillatoriaceae</taxon>
        <taxon>Planktothricoides</taxon>
    </lineage>
</organism>
<protein>
    <recommendedName>
        <fullName evidence="2 6">Photosystem I reaction center subunit III</fullName>
    </recommendedName>
    <alternativeName>
        <fullName evidence="5 6">PSI-F</fullName>
    </alternativeName>
</protein>
<evidence type="ECO:0000256" key="2">
    <source>
        <dbReference type="ARBA" id="ARBA00016492"/>
    </source>
</evidence>
<reference evidence="8" key="1">
    <citation type="journal article" date="2020" name="mSystems">
        <title>Genome- and Community-Level Interaction Insights into Carbon Utilization and Element Cycling Functions of Hydrothermarchaeota in Hydrothermal Sediment.</title>
        <authorList>
            <person name="Zhou Z."/>
            <person name="Liu Y."/>
            <person name="Xu W."/>
            <person name="Pan J."/>
            <person name="Luo Z.H."/>
            <person name="Li M."/>
        </authorList>
    </citation>
    <scope>NUCLEOTIDE SEQUENCE [LARGE SCALE GENOMIC DNA]</scope>
    <source>
        <strain evidence="8">SpSt-374</strain>
    </source>
</reference>
<evidence type="ECO:0000256" key="1">
    <source>
        <dbReference type="ARBA" id="ARBA00008386"/>
    </source>
</evidence>
<dbReference type="GO" id="GO:0015979">
    <property type="term" value="P:photosynthesis"/>
    <property type="evidence" value="ECO:0007669"/>
    <property type="project" value="UniProtKB-UniRule"/>
</dbReference>
<evidence type="ECO:0000256" key="3">
    <source>
        <dbReference type="ARBA" id="ARBA00022531"/>
    </source>
</evidence>
<dbReference type="InterPro" id="IPR036577">
    <property type="entry name" value="PSI_PsaF_sf"/>
</dbReference>
<dbReference type="SUPFAM" id="SSF81536">
    <property type="entry name" value="Subunit III of photosystem I reaction centre, PsaF"/>
    <property type="match status" value="1"/>
</dbReference>
<comment type="similarity">
    <text evidence="1 6">Belongs to the PsaF family.</text>
</comment>
<dbReference type="PANTHER" id="PTHR34939">
    <property type="entry name" value="PHOTOSYSTEM I REACTION CENTER SUBUNIT III, CHLOROPLASTIC"/>
    <property type="match status" value="1"/>
</dbReference>
<keyword evidence="6" id="KW-1133">Transmembrane helix</keyword>
<feature type="transmembrane region" description="Helical" evidence="6">
    <location>
        <begin position="81"/>
        <end position="99"/>
    </location>
</feature>
<evidence type="ECO:0000256" key="7">
    <source>
        <dbReference type="SAM" id="SignalP"/>
    </source>
</evidence>
<dbReference type="Pfam" id="PF02507">
    <property type="entry name" value="PSI_PsaF"/>
    <property type="match status" value="1"/>
</dbReference>
<evidence type="ECO:0000256" key="6">
    <source>
        <dbReference type="RuleBase" id="RU368107"/>
    </source>
</evidence>
<dbReference type="Gene3D" id="1.10.8.110">
    <property type="entry name" value="Photosystem I PsaF, reaction centre subunit III"/>
    <property type="match status" value="1"/>
</dbReference>
<evidence type="ECO:0000256" key="5">
    <source>
        <dbReference type="ARBA" id="ARBA00033433"/>
    </source>
</evidence>
<dbReference type="AlphaFoldDB" id="A0A7C3ZMT6"/>
<dbReference type="InterPro" id="IPR003666">
    <property type="entry name" value="PSI_PsaF"/>
</dbReference>
<accession>A0A7C3ZMT6</accession>
<comment type="caution">
    <text evidence="8">The sequence shown here is derived from an EMBL/GenBank/DDBJ whole genome shotgun (WGS) entry which is preliminary data.</text>
</comment>
<feature type="chain" id="PRO_5028125367" description="Photosystem I reaction center subunit III" evidence="7">
    <location>
        <begin position="24"/>
        <end position="159"/>
    </location>
</feature>
<keyword evidence="4 6" id="KW-0603">Photosystem I</keyword>
<keyword evidence="6" id="KW-0812">Transmembrane</keyword>
<gene>
    <name evidence="8" type="ORF">ENR15_20025</name>
</gene>
<proteinExistence type="inferred from homology"/>
<dbReference type="GO" id="GO:0031676">
    <property type="term" value="C:plasma membrane-derived thylakoid membrane"/>
    <property type="evidence" value="ECO:0007669"/>
    <property type="project" value="UniProtKB-SubCell"/>
</dbReference>